<name>A0A369CGW0_9GAMM</name>
<dbReference type="RefSeq" id="WP_245937152.1">
    <property type="nucleotide sequence ID" value="NZ_QPJY01000001.1"/>
</dbReference>
<feature type="transmembrane region" description="Helical" evidence="1">
    <location>
        <begin position="56"/>
        <end position="79"/>
    </location>
</feature>
<feature type="transmembrane region" description="Helical" evidence="1">
    <location>
        <begin position="130"/>
        <end position="155"/>
    </location>
</feature>
<feature type="transmembrane region" description="Helical" evidence="1">
    <location>
        <begin position="12"/>
        <end position="36"/>
    </location>
</feature>
<evidence type="ECO:0000313" key="4">
    <source>
        <dbReference type="Proteomes" id="UP000252707"/>
    </source>
</evidence>
<evidence type="ECO:0000259" key="2">
    <source>
        <dbReference type="Pfam" id="PF13386"/>
    </source>
</evidence>
<protein>
    <recommendedName>
        <fullName evidence="2">Urease accessory protein UreH-like transmembrane domain-containing protein</fullName>
    </recommendedName>
</protein>
<dbReference type="Pfam" id="PF13386">
    <property type="entry name" value="DsbD_2"/>
    <property type="match status" value="1"/>
</dbReference>
<reference evidence="3 4" key="1">
    <citation type="submission" date="2018-07" db="EMBL/GenBank/DDBJ databases">
        <title>Genomic Encyclopedia of Type Strains, Phase IV (KMG-IV): sequencing the most valuable type-strain genomes for metagenomic binning, comparative biology and taxonomic classification.</title>
        <authorList>
            <person name="Goeker M."/>
        </authorList>
    </citation>
    <scope>NUCLEOTIDE SEQUENCE [LARGE SCALE GENOMIC DNA]</scope>
    <source>
        <strain evidence="3 4">DSM 26407</strain>
    </source>
</reference>
<feature type="transmembrane region" description="Helical" evidence="1">
    <location>
        <begin position="198"/>
        <end position="219"/>
    </location>
</feature>
<keyword evidence="1" id="KW-0472">Membrane</keyword>
<dbReference type="InterPro" id="IPR039447">
    <property type="entry name" value="UreH-like_TM_dom"/>
</dbReference>
<feature type="domain" description="Urease accessory protein UreH-like transmembrane" evidence="2">
    <location>
        <begin position="12"/>
        <end position="212"/>
    </location>
</feature>
<comment type="caution">
    <text evidence="3">The sequence shown here is derived from an EMBL/GenBank/DDBJ whole genome shotgun (WGS) entry which is preliminary data.</text>
</comment>
<keyword evidence="1" id="KW-0812">Transmembrane</keyword>
<accession>A0A369CGW0</accession>
<dbReference type="PANTHER" id="PTHR42208:SF1">
    <property type="entry name" value="HEAVY METAL TRANSPORTER"/>
    <property type="match status" value="1"/>
</dbReference>
<dbReference type="PANTHER" id="PTHR42208">
    <property type="entry name" value="HEAVY METAL TRANSPORTER-RELATED"/>
    <property type="match status" value="1"/>
</dbReference>
<dbReference type="Proteomes" id="UP000252707">
    <property type="component" value="Unassembled WGS sequence"/>
</dbReference>
<keyword evidence="4" id="KW-1185">Reference proteome</keyword>
<sequence length="230" mass="23586">MDAGSQIDYTLALMTGLLGSGHCVGMCGALVSAFFLKFGGSGHGPLPYLVYHAARIGVYTLVGVLAALLGAALVSTGAMGATQGVLQIVAGLAVILLGLDILGLVRLNLSFCGLSLGVARRWFMEAGRRGPVFGSLLGGVLNGFMPCTLVFAMAIKATTASDPLQGGLMLLVFGIGTLPSMLFVSVAFGRLGARVRGVLLKGAAVVVVAMGMATVYQGAKYFHIMRGLVF</sequence>
<proteinExistence type="predicted"/>
<organism evidence="3 4">
    <name type="scientific">Thioalbus denitrificans</name>
    <dbReference type="NCBI Taxonomy" id="547122"/>
    <lineage>
        <taxon>Bacteria</taxon>
        <taxon>Pseudomonadati</taxon>
        <taxon>Pseudomonadota</taxon>
        <taxon>Gammaproteobacteria</taxon>
        <taxon>Chromatiales</taxon>
        <taxon>Ectothiorhodospiraceae</taxon>
        <taxon>Thioalbus</taxon>
    </lineage>
</organism>
<keyword evidence="1" id="KW-1133">Transmembrane helix</keyword>
<dbReference type="EMBL" id="QPJY01000001">
    <property type="protein sequence ID" value="RCX33302.1"/>
    <property type="molecule type" value="Genomic_DNA"/>
</dbReference>
<feature type="transmembrane region" description="Helical" evidence="1">
    <location>
        <begin position="167"/>
        <end position="191"/>
    </location>
</feature>
<gene>
    <name evidence="3" type="ORF">DFQ59_101603</name>
</gene>
<evidence type="ECO:0000256" key="1">
    <source>
        <dbReference type="SAM" id="Phobius"/>
    </source>
</evidence>
<evidence type="ECO:0000313" key="3">
    <source>
        <dbReference type="EMBL" id="RCX33302.1"/>
    </source>
</evidence>
<feature type="transmembrane region" description="Helical" evidence="1">
    <location>
        <begin position="85"/>
        <end position="109"/>
    </location>
</feature>
<dbReference type="AlphaFoldDB" id="A0A369CGW0"/>